<dbReference type="SUPFAM" id="SSF51735">
    <property type="entry name" value="NAD(P)-binding Rossmann-fold domains"/>
    <property type="match status" value="1"/>
</dbReference>
<dbReference type="OrthoDB" id="9805416at2"/>
<keyword evidence="6" id="KW-0670">Pyruvate</keyword>
<keyword evidence="2 3" id="KW-0560">Oxidoreductase</keyword>
<dbReference type="InterPro" id="IPR006139">
    <property type="entry name" value="D-isomer_2_OHA_DH_cat_dom"/>
</dbReference>
<dbReference type="GO" id="GO:0051287">
    <property type="term" value="F:NAD binding"/>
    <property type="evidence" value="ECO:0007669"/>
    <property type="project" value="InterPro"/>
</dbReference>
<proteinExistence type="inferred from homology"/>
<dbReference type="SUPFAM" id="SSF52283">
    <property type="entry name" value="Formate/glycerate dehydrogenase catalytic domain-like"/>
    <property type="match status" value="1"/>
</dbReference>
<dbReference type="Pfam" id="PF02826">
    <property type="entry name" value="2-Hacid_dh_C"/>
    <property type="match status" value="1"/>
</dbReference>
<dbReference type="Gene3D" id="3.40.50.720">
    <property type="entry name" value="NAD(P)-binding Rossmann-like Domain"/>
    <property type="match status" value="2"/>
</dbReference>
<dbReference type="RefSeq" id="WP_069126371.1">
    <property type="nucleotide sequence ID" value="NZ_CP023483.1"/>
</dbReference>
<dbReference type="Pfam" id="PF00389">
    <property type="entry name" value="2-Hacid_dh"/>
    <property type="match status" value="1"/>
</dbReference>
<dbReference type="InterPro" id="IPR036291">
    <property type="entry name" value="NAD(P)-bd_dom_sf"/>
</dbReference>
<reference evidence="6 7" key="1">
    <citation type="submission" date="2017-09" db="EMBL/GenBank/DDBJ databases">
        <title>Complete Genome Sequences of Two Strains of the Meat Spoilage Bacterium Brochothrix thermosphacta Isolated from Ground Chicken.</title>
        <authorList>
            <person name="Paoli G.C."/>
            <person name="Wijey C."/>
            <person name="Chen C.-Y."/>
            <person name="Nguyen L."/>
            <person name="Yan X."/>
            <person name="Irwin P.L."/>
        </authorList>
    </citation>
    <scope>NUCLEOTIDE SEQUENCE [LARGE SCALE GENOMIC DNA]</scope>
    <source>
        <strain evidence="6 7">BI</strain>
    </source>
</reference>
<protein>
    <submittedName>
        <fullName evidence="6">Bifunctional glyoxylate/hydroxypyruvate reductase B</fullName>
        <ecNumber evidence="6">1.1.1.79</ecNumber>
        <ecNumber evidence="6">1.1.1.81</ecNumber>
    </submittedName>
</protein>
<dbReference type="PANTHER" id="PTHR10996">
    <property type="entry name" value="2-HYDROXYACID DEHYDROGENASE-RELATED"/>
    <property type="match status" value="1"/>
</dbReference>
<evidence type="ECO:0000259" key="5">
    <source>
        <dbReference type="Pfam" id="PF02826"/>
    </source>
</evidence>
<dbReference type="InterPro" id="IPR029752">
    <property type="entry name" value="D-isomer_DH_CS1"/>
</dbReference>
<evidence type="ECO:0000256" key="3">
    <source>
        <dbReference type="RuleBase" id="RU003719"/>
    </source>
</evidence>
<dbReference type="KEGG" id="bths:CNY62_03675"/>
<accession>A0A1D2LQ16</accession>
<feature type="domain" description="D-isomer specific 2-hydroxyacid dehydrogenase NAD-binding" evidence="5">
    <location>
        <begin position="107"/>
        <end position="290"/>
    </location>
</feature>
<dbReference type="FunFam" id="3.40.50.720:FF:000462">
    <property type="entry name" value="Glyoxylate reductase (NADP+)"/>
    <property type="match status" value="1"/>
</dbReference>
<dbReference type="AlphaFoldDB" id="A0A1D2LQ16"/>
<dbReference type="EC" id="1.1.1.79" evidence="6"/>
<feature type="domain" description="D-isomer specific 2-hydroxyacid dehydrogenase catalytic" evidence="4">
    <location>
        <begin position="4"/>
        <end position="321"/>
    </location>
</feature>
<evidence type="ECO:0000256" key="2">
    <source>
        <dbReference type="ARBA" id="ARBA00023002"/>
    </source>
</evidence>
<dbReference type="GO" id="GO:0005829">
    <property type="term" value="C:cytosol"/>
    <property type="evidence" value="ECO:0007669"/>
    <property type="project" value="TreeGrafter"/>
</dbReference>
<organism evidence="6 7">
    <name type="scientific">Brochothrix thermosphacta</name>
    <name type="common">Microbacterium thermosphactum</name>
    <dbReference type="NCBI Taxonomy" id="2756"/>
    <lineage>
        <taxon>Bacteria</taxon>
        <taxon>Bacillati</taxon>
        <taxon>Bacillota</taxon>
        <taxon>Bacilli</taxon>
        <taxon>Bacillales</taxon>
        <taxon>Listeriaceae</taxon>
        <taxon>Brochothrix</taxon>
    </lineage>
</organism>
<sequence>MKNIIVYRTIQTHLLEELKKSFNVKYLPDYLTTQKAEFEEALPTVNGLLGAGIVMGAEELQKMPQLEVVSNITAGFDTLDWDAFDKAEVSITNAPDALTQTVADLAMGLLLAAARRITTVDRAIRANEWIKGPLDTATGLYGTDVYQKTIGIIGLGRIGTAVAQRAHAGFGMDVIYHTRSRHENAEVAYDAKHYPDLDGFLEAADFVVMLAPYSEETHHLMNEKTFSKMKDSAFFINVGRGKTVDETALYEALKTGVIAGAGLDVFEKEPINQNHPLLTLDNVVVTAHMGSATLATRNRMERDAVANLTAVLNGEEPQNRVL</sequence>
<dbReference type="PROSITE" id="PS00065">
    <property type="entry name" value="D_2_HYDROXYACID_DH_1"/>
    <property type="match status" value="1"/>
</dbReference>
<evidence type="ECO:0000313" key="7">
    <source>
        <dbReference type="Proteomes" id="UP000243591"/>
    </source>
</evidence>
<keyword evidence="7" id="KW-1185">Reference proteome</keyword>
<dbReference type="EMBL" id="CP023483">
    <property type="protein sequence ID" value="ATF25567.1"/>
    <property type="molecule type" value="Genomic_DNA"/>
</dbReference>
<name>A0A1D2LQ16_BROTH</name>
<dbReference type="STRING" id="2756.BFR44_00235"/>
<dbReference type="GO" id="GO:0030267">
    <property type="term" value="F:glyoxylate reductase (NADPH) activity"/>
    <property type="evidence" value="ECO:0007669"/>
    <property type="project" value="UniProtKB-EC"/>
</dbReference>
<dbReference type="InterPro" id="IPR006140">
    <property type="entry name" value="D-isomer_DH_NAD-bd"/>
</dbReference>
<evidence type="ECO:0000259" key="4">
    <source>
        <dbReference type="Pfam" id="PF00389"/>
    </source>
</evidence>
<dbReference type="Proteomes" id="UP000243591">
    <property type="component" value="Chromosome"/>
</dbReference>
<evidence type="ECO:0000256" key="1">
    <source>
        <dbReference type="ARBA" id="ARBA00005854"/>
    </source>
</evidence>
<gene>
    <name evidence="6" type="ORF">CNY62_03675</name>
</gene>
<dbReference type="PANTHER" id="PTHR10996:SF283">
    <property type="entry name" value="GLYOXYLATE_HYDROXYPYRUVATE REDUCTASE B"/>
    <property type="match status" value="1"/>
</dbReference>
<dbReference type="InterPro" id="IPR050223">
    <property type="entry name" value="D-isomer_2-hydroxyacid_DH"/>
</dbReference>
<dbReference type="EC" id="1.1.1.81" evidence="6"/>
<comment type="similarity">
    <text evidence="1 3">Belongs to the D-isomer specific 2-hydroxyacid dehydrogenase family.</text>
</comment>
<evidence type="ECO:0000313" key="6">
    <source>
        <dbReference type="EMBL" id="ATF25567.1"/>
    </source>
</evidence>
<dbReference type="GO" id="GO:0016618">
    <property type="term" value="F:hydroxypyruvate reductase [NAD(P)H] activity"/>
    <property type="evidence" value="ECO:0007669"/>
    <property type="project" value="UniProtKB-EC"/>
</dbReference>